<feature type="domain" description="ISP1 C-terminal" evidence="2">
    <location>
        <begin position="81"/>
        <end position="122"/>
    </location>
</feature>
<dbReference type="Proteomes" id="UP000221165">
    <property type="component" value="Unassembled WGS sequence"/>
</dbReference>
<dbReference type="InterPro" id="IPR041316">
    <property type="entry name" value="ISP1_C"/>
</dbReference>
<comment type="caution">
    <text evidence="3">The sequence shown here is derived from an EMBL/GenBank/DDBJ whole genome shotgun (WGS) entry which is preliminary data.</text>
</comment>
<accession>A0A2C6KV29</accession>
<proteinExistence type="predicted"/>
<name>A0A2C6KV29_9APIC</name>
<protein>
    <submittedName>
        <fullName evidence="3">Imc sub-compartment protein isp1</fullName>
    </submittedName>
</protein>
<dbReference type="Pfam" id="PF18161">
    <property type="entry name" value="ISP1_C"/>
    <property type="match status" value="1"/>
</dbReference>
<dbReference type="EMBL" id="MIGC01003073">
    <property type="protein sequence ID" value="PHJ20014.1"/>
    <property type="molecule type" value="Genomic_DNA"/>
</dbReference>
<dbReference type="InterPro" id="IPR011993">
    <property type="entry name" value="PH-like_dom_sf"/>
</dbReference>
<organism evidence="3 4">
    <name type="scientific">Cystoisospora suis</name>
    <dbReference type="NCBI Taxonomy" id="483139"/>
    <lineage>
        <taxon>Eukaryota</taxon>
        <taxon>Sar</taxon>
        <taxon>Alveolata</taxon>
        <taxon>Apicomplexa</taxon>
        <taxon>Conoidasida</taxon>
        <taxon>Coccidia</taxon>
        <taxon>Eucoccidiorida</taxon>
        <taxon>Eimeriorina</taxon>
        <taxon>Sarcocystidae</taxon>
        <taxon>Cystoisospora</taxon>
    </lineage>
</organism>
<feature type="compositionally biased region" description="Basic and acidic residues" evidence="1">
    <location>
        <begin position="32"/>
        <end position="57"/>
    </location>
</feature>
<reference evidence="3 4" key="1">
    <citation type="journal article" date="2017" name="Int. J. Parasitol.">
        <title>The genome of the protozoan parasite Cystoisospora suis and a reverse vaccinology approach to identify vaccine candidates.</title>
        <authorList>
            <person name="Palmieri N."/>
            <person name="Shrestha A."/>
            <person name="Ruttkowski B."/>
            <person name="Beck T."/>
            <person name="Vogl C."/>
            <person name="Tomley F."/>
            <person name="Blake D.P."/>
            <person name="Joachim A."/>
        </authorList>
    </citation>
    <scope>NUCLEOTIDE SEQUENCE [LARGE SCALE GENOMIC DNA]</scope>
    <source>
        <strain evidence="3 4">Wien I</strain>
    </source>
</reference>
<keyword evidence="4" id="KW-1185">Reference proteome</keyword>
<dbReference type="Gene3D" id="2.30.29.30">
    <property type="entry name" value="Pleckstrin-homology domain (PH domain)/Phosphotyrosine-binding domain (PTB)"/>
    <property type="match status" value="1"/>
</dbReference>
<feature type="non-terminal residue" evidence="3">
    <location>
        <position position="122"/>
    </location>
</feature>
<evidence type="ECO:0000259" key="2">
    <source>
        <dbReference type="Pfam" id="PF18161"/>
    </source>
</evidence>
<dbReference type="AlphaFoldDB" id="A0A2C6KV29"/>
<feature type="compositionally biased region" description="Polar residues" evidence="1">
    <location>
        <begin position="61"/>
        <end position="73"/>
    </location>
</feature>
<feature type="region of interest" description="Disordered" evidence="1">
    <location>
        <begin position="1"/>
        <end position="76"/>
    </location>
</feature>
<dbReference type="RefSeq" id="XP_067921705.1">
    <property type="nucleotide sequence ID" value="XM_068066320.1"/>
</dbReference>
<gene>
    <name evidence="3" type="ORF">CSUI_006156</name>
</gene>
<evidence type="ECO:0000256" key="1">
    <source>
        <dbReference type="SAM" id="MobiDB-lite"/>
    </source>
</evidence>
<evidence type="ECO:0000313" key="3">
    <source>
        <dbReference type="EMBL" id="PHJ20014.1"/>
    </source>
</evidence>
<dbReference type="GeneID" id="94429531"/>
<evidence type="ECO:0000313" key="4">
    <source>
        <dbReference type="Proteomes" id="UP000221165"/>
    </source>
</evidence>
<dbReference type="VEuPathDB" id="ToxoDB:CSUI_006156"/>
<feature type="compositionally biased region" description="Low complexity" evidence="1">
    <location>
        <begin position="1"/>
        <end position="10"/>
    </location>
</feature>
<sequence>MGAVSSCCSVEESEDRQVMKNGRDQAGGKGKGSSDKSGRNRRSNYDDEKKSKRDRSPSKSNSGVPSKSKSGNFVTKDEVDDLMKRLEGGMPILVLLQDGTRLACVLHYNAADNALSISCEDK</sequence>
<dbReference type="OrthoDB" id="328439at2759"/>